<proteinExistence type="inferred from homology"/>
<gene>
    <name evidence="11" type="ORF">CANTEDRAFT_113383</name>
</gene>
<evidence type="ECO:0000256" key="3">
    <source>
        <dbReference type="ARBA" id="ARBA00022676"/>
    </source>
</evidence>
<evidence type="ECO:0000256" key="6">
    <source>
        <dbReference type="ARBA" id="ARBA00022968"/>
    </source>
</evidence>
<dbReference type="Proteomes" id="UP000000707">
    <property type="component" value="Unassembled WGS sequence"/>
</dbReference>
<dbReference type="GO" id="GO:0000136">
    <property type="term" value="C:mannan polymerase complex"/>
    <property type="evidence" value="ECO:0007669"/>
    <property type="project" value="TreeGrafter"/>
</dbReference>
<keyword evidence="4" id="KW-0808">Transferase</keyword>
<dbReference type="GO" id="GO:0006487">
    <property type="term" value="P:protein N-linked glycosylation"/>
    <property type="evidence" value="ECO:0007669"/>
    <property type="project" value="TreeGrafter"/>
</dbReference>
<dbReference type="eggNOG" id="ENOG502QW2I">
    <property type="taxonomic scope" value="Eukaryota"/>
</dbReference>
<dbReference type="PANTHER" id="PTHR31834">
    <property type="entry name" value="INITIATION-SPECIFIC ALPHA-1,6-MANNOSYLTRANSFERASE"/>
    <property type="match status" value="1"/>
</dbReference>
<dbReference type="EMBL" id="GL996515">
    <property type="protein sequence ID" value="EGV65057.1"/>
    <property type="molecule type" value="Genomic_DNA"/>
</dbReference>
<evidence type="ECO:0000256" key="5">
    <source>
        <dbReference type="ARBA" id="ARBA00022692"/>
    </source>
</evidence>
<dbReference type="Pfam" id="PF04488">
    <property type="entry name" value="Gly_transf_sug"/>
    <property type="match status" value="1"/>
</dbReference>
<dbReference type="KEGG" id="cten:18246931"/>
<organism evidence="12">
    <name type="scientific">Candida tenuis (strain ATCC 10573 / BCRC 21748 / CBS 615 / JCM 9827 / NBRC 10315 / NRRL Y-1498 / VKM Y-70)</name>
    <name type="common">Yeast</name>
    <name type="synonym">Yamadazyma tenuis</name>
    <dbReference type="NCBI Taxonomy" id="590646"/>
    <lineage>
        <taxon>Eukaryota</taxon>
        <taxon>Fungi</taxon>
        <taxon>Dikarya</taxon>
        <taxon>Ascomycota</taxon>
        <taxon>Saccharomycotina</taxon>
        <taxon>Pichiomycetes</taxon>
        <taxon>Debaryomycetaceae</taxon>
        <taxon>Yamadazyma</taxon>
    </lineage>
</organism>
<dbReference type="HOGENOM" id="CLU_022381_5_0_1"/>
<comment type="subcellular location">
    <subcellularLocation>
        <location evidence="1">Golgi apparatus membrane</location>
        <topology evidence="1">Single-pass type II membrane protein</topology>
    </subcellularLocation>
</comment>
<dbReference type="InterPro" id="IPR007577">
    <property type="entry name" value="GlycoTrfase_DXD_sugar-bd_CS"/>
</dbReference>
<accession>G3B263</accession>
<reference evidence="11 12" key="1">
    <citation type="journal article" date="2011" name="Proc. Natl. Acad. Sci. U.S.A.">
        <title>Comparative genomics of xylose-fermenting fungi for enhanced biofuel production.</title>
        <authorList>
            <person name="Wohlbach D.J."/>
            <person name="Kuo A."/>
            <person name="Sato T.K."/>
            <person name="Potts K.M."/>
            <person name="Salamov A.A."/>
            <person name="LaButti K.M."/>
            <person name="Sun H."/>
            <person name="Clum A."/>
            <person name="Pangilinan J.L."/>
            <person name="Lindquist E.A."/>
            <person name="Lucas S."/>
            <person name="Lapidus A."/>
            <person name="Jin M."/>
            <person name="Gunawan C."/>
            <person name="Balan V."/>
            <person name="Dale B.E."/>
            <person name="Jeffries T.W."/>
            <person name="Zinkel R."/>
            <person name="Barry K.W."/>
            <person name="Grigoriev I.V."/>
            <person name="Gasch A.P."/>
        </authorList>
    </citation>
    <scope>NUCLEOTIDE SEQUENCE [LARGE SCALE GENOMIC DNA]</scope>
    <source>
        <strain evidence="11">ATCC 10573</strain>
        <strain evidence="12">ATCC 10573 / BCRC 21748 / CBS 615 / JCM 9827 / NBRC 10315 / NRRL Y-1498 / VKM Y-70</strain>
    </source>
</reference>
<name>G3B263_CANTC</name>
<keyword evidence="9" id="KW-0472">Membrane</keyword>
<evidence type="ECO:0000256" key="4">
    <source>
        <dbReference type="ARBA" id="ARBA00022679"/>
    </source>
</evidence>
<dbReference type="PANTHER" id="PTHR31834:SF11">
    <property type="entry name" value="GLYCOSYLTRANSFERASE HOC1-RELATED"/>
    <property type="match status" value="1"/>
</dbReference>
<keyword evidence="10" id="KW-0175">Coiled coil</keyword>
<dbReference type="GO" id="GO:0000009">
    <property type="term" value="F:alpha-1,6-mannosyltransferase activity"/>
    <property type="evidence" value="ECO:0007669"/>
    <property type="project" value="InterPro"/>
</dbReference>
<dbReference type="SUPFAM" id="SSF53448">
    <property type="entry name" value="Nucleotide-diphospho-sugar transferases"/>
    <property type="match status" value="1"/>
</dbReference>
<keyword evidence="7" id="KW-1133">Transmembrane helix</keyword>
<keyword evidence="6" id="KW-0735">Signal-anchor</keyword>
<comment type="similarity">
    <text evidence="2">Belongs to the glycosyltransferase 32 family.</text>
</comment>
<evidence type="ECO:0000256" key="9">
    <source>
        <dbReference type="ARBA" id="ARBA00023136"/>
    </source>
</evidence>
<dbReference type="STRING" id="590646.G3B263"/>
<dbReference type="InterPro" id="IPR039367">
    <property type="entry name" value="Och1-like"/>
</dbReference>
<dbReference type="Gene3D" id="3.90.550.20">
    <property type="match status" value="1"/>
</dbReference>
<evidence type="ECO:0000256" key="2">
    <source>
        <dbReference type="ARBA" id="ARBA00009003"/>
    </source>
</evidence>
<dbReference type="InterPro" id="IPR029044">
    <property type="entry name" value="Nucleotide-diphossugar_trans"/>
</dbReference>
<dbReference type="AlphaFoldDB" id="G3B263"/>
<keyword evidence="12" id="KW-1185">Reference proteome</keyword>
<evidence type="ECO:0000256" key="1">
    <source>
        <dbReference type="ARBA" id="ARBA00004323"/>
    </source>
</evidence>
<evidence type="ECO:0000256" key="10">
    <source>
        <dbReference type="SAM" id="Coils"/>
    </source>
</evidence>
<dbReference type="OrthoDB" id="411251at2759"/>
<feature type="coiled-coil region" evidence="10">
    <location>
        <begin position="72"/>
        <end position="99"/>
    </location>
</feature>
<keyword evidence="8" id="KW-0333">Golgi apparatus</keyword>
<dbReference type="EMBL" id="GL996515">
    <property type="protein sequence ID" value="EGV65058.1"/>
    <property type="molecule type" value="Genomic_DNA"/>
</dbReference>
<dbReference type="FunFam" id="3.90.550.20:FF:000002">
    <property type="entry name" value="Initiation-specific alpha-1,6-mannosyltransferase"/>
    <property type="match status" value="1"/>
</dbReference>
<evidence type="ECO:0000313" key="12">
    <source>
        <dbReference type="Proteomes" id="UP000000707"/>
    </source>
</evidence>
<protein>
    <submittedName>
        <fullName evidence="11">Uncharacterized protein</fullName>
    </submittedName>
</protein>
<sequence>MNAARRRGIIIFSILCTVLLVSFRLFVANKNGVMPNSANENLLGISKLISSQNNLKQDELLNKMTKLNKQFLVKQEARLSNLEEQNQLILEKLSQLNQKQLYNSGAPIRDKLINLVPYDSSVRFPAYIWQTWKHGLNDERFKQLYRQGETQWAVKNPGFVHELFNDDTTYSVVKHLYGSVPEVVRAYELLPEVILRMDFFRYLILFAKGGIYADIDTYPLQPIPNWIPENVSPDELGMIVSVEIDSKNKNWAKNYHRRLQFGQFVIQSKPGHPILREIISVIVDETLHKERSESLFLVGNSNEKQLDILKWTGSGVWTDVIMTYFNDYIKSSIYNRITWKDFTDLEIPKLVSDVLVLPKKSFASEIEIPQDGKIDDPLAFVKHYASKIWKTT</sequence>
<keyword evidence="5" id="KW-0812">Transmembrane</keyword>
<keyword evidence="3" id="KW-0328">Glycosyltransferase</keyword>
<evidence type="ECO:0000313" key="11">
    <source>
        <dbReference type="EMBL" id="EGV65058.1"/>
    </source>
</evidence>
<evidence type="ECO:0000256" key="7">
    <source>
        <dbReference type="ARBA" id="ARBA00022989"/>
    </source>
</evidence>
<dbReference type="GeneID" id="18246931"/>
<evidence type="ECO:0000256" key="8">
    <source>
        <dbReference type="ARBA" id="ARBA00023034"/>
    </source>
</evidence>